<dbReference type="GO" id="GO:0005744">
    <property type="term" value="C:TIM23 mitochondrial import inner membrane translocase complex"/>
    <property type="evidence" value="ECO:0007669"/>
    <property type="project" value="InterPro"/>
</dbReference>
<protein>
    <recommendedName>
        <fullName evidence="4">Mitochondrial import inner membrane translocase subunit TIM16</fullName>
    </recommendedName>
    <alternativeName>
        <fullName evidence="3">Mitochondrial import inner membrane translocase subunit tim16</fullName>
    </alternativeName>
    <alternativeName>
        <fullName evidence="11 12">Presequence translocated-associated motor subunit PAM16</fullName>
    </alternativeName>
</protein>
<evidence type="ECO:0000313" key="13">
    <source>
        <dbReference type="EMBL" id="KXS12501.1"/>
    </source>
</evidence>
<evidence type="ECO:0000256" key="5">
    <source>
        <dbReference type="ARBA" id="ARBA00022448"/>
    </source>
</evidence>
<dbReference type="PANTHER" id="PTHR12388">
    <property type="entry name" value="MITOCHONDRIA ASSOCIATED GRANULOCYTE MACROPHAGE CSF SIGNALING MOLECULE"/>
    <property type="match status" value="1"/>
</dbReference>
<accession>A0A139A6V5</accession>
<dbReference type="Proteomes" id="UP000070544">
    <property type="component" value="Unassembled WGS sequence"/>
</dbReference>
<evidence type="ECO:0000256" key="10">
    <source>
        <dbReference type="ARBA" id="ARBA00023136"/>
    </source>
</evidence>
<dbReference type="Gene3D" id="1.10.287.110">
    <property type="entry name" value="DnaJ domain"/>
    <property type="match status" value="1"/>
</dbReference>
<evidence type="ECO:0000256" key="4">
    <source>
        <dbReference type="ARBA" id="ARBA00020721"/>
    </source>
</evidence>
<evidence type="ECO:0000256" key="6">
    <source>
        <dbReference type="ARBA" id="ARBA00022792"/>
    </source>
</evidence>
<reference evidence="13 14" key="1">
    <citation type="journal article" date="2015" name="Genome Biol. Evol.">
        <title>Phylogenomic analyses indicate that early fungi evolved digesting cell walls of algal ancestors of land plants.</title>
        <authorList>
            <person name="Chang Y."/>
            <person name="Wang S."/>
            <person name="Sekimoto S."/>
            <person name="Aerts A.L."/>
            <person name="Choi C."/>
            <person name="Clum A."/>
            <person name="LaButti K.M."/>
            <person name="Lindquist E.A."/>
            <person name="Yee Ngan C."/>
            <person name="Ohm R.A."/>
            <person name="Salamov A.A."/>
            <person name="Grigoriev I.V."/>
            <person name="Spatafora J.W."/>
            <person name="Berbee M.L."/>
        </authorList>
    </citation>
    <scope>NUCLEOTIDE SEQUENCE [LARGE SCALE GENOMIC DNA]</scope>
    <source>
        <strain evidence="13 14">JEL478</strain>
    </source>
</reference>
<keyword evidence="5" id="KW-0813">Transport</keyword>
<proteinExistence type="inferred from homology"/>
<dbReference type="EMBL" id="KQ965787">
    <property type="protein sequence ID" value="KXS12501.1"/>
    <property type="molecule type" value="Genomic_DNA"/>
</dbReference>
<dbReference type="GO" id="GO:0030150">
    <property type="term" value="P:protein import into mitochondrial matrix"/>
    <property type="evidence" value="ECO:0007669"/>
    <property type="project" value="InterPro"/>
</dbReference>
<sequence length="125" mass="13831">MSLPRIITQIVLQGTTIVGKAFVEAWREVAASAANDAARAATAGGPKANAMTRQTGMTFEEAAMILHVDKESPSPKEVLKRYEHLFKVNAPPREGGQGSFYLQSKVFRAKERIDMELVEREKLEN</sequence>
<evidence type="ECO:0000313" key="14">
    <source>
        <dbReference type="Proteomes" id="UP000070544"/>
    </source>
</evidence>
<name>A0A139A6V5_GONPJ</name>
<dbReference type="InterPro" id="IPR005341">
    <property type="entry name" value="Tim16"/>
</dbReference>
<keyword evidence="10" id="KW-0472">Membrane</keyword>
<dbReference type="FunFam" id="1.10.287.110:FF:000006">
    <property type="entry name" value="Import inner membrane translocase subunit TIM16"/>
    <property type="match status" value="1"/>
</dbReference>
<evidence type="ECO:0000256" key="3">
    <source>
        <dbReference type="ARBA" id="ARBA00013571"/>
    </source>
</evidence>
<evidence type="ECO:0000256" key="1">
    <source>
        <dbReference type="ARBA" id="ARBA00004637"/>
    </source>
</evidence>
<keyword evidence="7" id="KW-0653">Protein transport</keyword>
<evidence type="ECO:0000256" key="9">
    <source>
        <dbReference type="ARBA" id="ARBA00023128"/>
    </source>
</evidence>
<keyword evidence="9" id="KW-0496">Mitochondrion</keyword>
<dbReference type="InterPro" id="IPR036869">
    <property type="entry name" value="J_dom_sf"/>
</dbReference>
<dbReference type="OrthoDB" id="10262892at2759"/>
<comment type="similarity">
    <text evidence="2">Belongs to the TIM16/PAM16 family.</text>
</comment>
<dbReference type="STRING" id="1344416.A0A139A6V5"/>
<keyword evidence="8" id="KW-0811">Translocation</keyword>
<evidence type="ECO:0000256" key="2">
    <source>
        <dbReference type="ARBA" id="ARBA00008817"/>
    </source>
</evidence>
<evidence type="ECO:0000256" key="8">
    <source>
        <dbReference type="ARBA" id="ARBA00023010"/>
    </source>
</evidence>
<keyword evidence="6" id="KW-0999">Mitochondrion inner membrane</keyword>
<dbReference type="Pfam" id="PF03656">
    <property type="entry name" value="Pam16"/>
    <property type="match status" value="1"/>
</dbReference>
<evidence type="ECO:0000256" key="11">
    <source>
        <dbReference type="ARBA" id="ARBA00030422"/>
    </source>
</evidence>
<comment type="subcellular location">
    <subcellularLocation>
        <location evidence="1">Mitochondrion inner membrane</location>
        <topology evidence="1">Peripheral membrane protein</topology>
    </subcellularLocation>
</comment>
<evidence type="ECO:0000256" key="12">
    <source>
        <dbReference type="ARBA" id="ARBA00031407"/>
    </source>
</evidence>
<dbReference type="OMA" id="QHLFRAN"/>
<dbReference type="AlphaFoldDB" id="A0A139A6V5"/>
<evidence type="ECO:0000256" key="7">
    <source>
        <dbReference type="ARBA" id="ARBA00022927"/>
    </source>
</evidence>
<gene>
    <name evidence="13" type="ORF">M427DRAFT_59441</name>
</gene>
<keyword evidence="14" id="KW-1185">Reference proteome</keyword>
<dbReference type="PANTHER" id="PTHR12388:SF0">
    <property type="entry name" value="MITOCHONDRIAL IMPORT INNER MEMBRANE TRANSLOCASE SUBUNIT TIM16"/>
    <property type="match status" value="1"/>
</dbReference>
<organism evidence="13 14">
    <name type="scientific">Gonapodya prolifera (strain JEL478)</name>
    <name type="common">Monoblepharis prolifera</name>
    <dbReference type="NCBI Taxonomy" id="1344416"/>
    <lineage>
        <taxon>Eukaryota</taxon>
        <taxon>Fungi</taxon>
        <taxon>Fungi incertae sedis</taxon>
        <taxon>Chytridiomycota</taxon>
        <taxon>Chytridiomycota incertae sedis</taxon>
        <taxon>Monoblepharidomycetes</taxon>
        <taxon>Monoblepharidales</taxon>
        <taxon>Gonapodyaceae</taxon>
        <taxon>Gonapodya</taxon>
    </lineage>
</organism>